<proteinExistence type="predicted"/>
<dbReference type="EMBL" id="LAZR01006334">
    <property type="protein sequence ID" value="KKM92923.1"/>
    <property type="molecule type" value="Genomic_DNA"/>
</dbReference>
<comment type="caution">
    <text evidence="1">The sequence shown here is derived from an EMBL/GenBank/DDBJ whole genome shotgun (WGS) entry which is preliminary data.</text>
</comment>
<name>A0A0F9LHH8_9ZZZZ</name>
<gene>
    <name evidence="1" type="ORF">LCGC14_1213600</name>
</gene>
<reference evidence="1" key="1">
    <citation type="journal article" date="2015" name="Nature">
        <title>Complex archaea that bridge the gap between prokaryotes and eukaryotes.</title>
        <authorList>
            <person name="Spang A."/>
            <person name="Saw J.H."/>
            <person name="Jorgensen S.L."/>
            <person name="Zaremba-Niedzwiedzka K."/>
            <person name="Martijn J."/>
            <person name="Lind A.E."/>
            <person name="van Eijk R."/>
            <person name="Schleper C."/>
            <person name="Guy L."/>
            <person name="Ettema T.J."/>
        </authorList>
    </citation>
    <scope>NUCLEOTIDE SEQUENCE</scope>
</reference>
<evidence type="ECO:0000313" key="1">
    <source>
        <dbReference type="EMBL" id="KKM92923.1"/>
    </source>
</evidence>
<organism evidence="1">
    <name type="scientific">marine sediment metagenome</name>
    <dbReference type="NCBI Taxonomy" id="412755"/>
    <lineage>
        <taxon>unclassified sequences</taxon>
        <taxon>metagenomes</taxon>
        <taxon>ecological metagenomes</taxon>
    </lineage>
</organism>
<protein>
    <submittedName>
        <fullName evidence="1">Uncharacterized protein</fullName>
    </submittedName>
</protein>
<sequence length="67" mass="7649">MASTPITYRKLRDALQDLPDNKLNKNVIVNDLFNGQNLFYVTLIGDDRDNGQPQQIVLCIDSTRIIE</sequence>
<dbReference type="AlphaFoldDB" id="A0A0F9LHH8"/>
<accession>A0A0F9LHH8</accession>